<evidence type="ECO:0000259" key="2">
    <source>
        <dbReference type="Pfam" id="PF03184"/>
    </source>
</evidence>
<evidence type="ECO:0000256" key="1">
    <source>
        <dbReference type="SAM" id="MobiDB-lite"/>
    </source>
</evidence>
<evidence type="ECO:0000313" key="3">
    <source>
        <dbReference type="EMBL" id="CAH1248589.1"/>
    </source>
</evidence>
<name>A0A8K0ED69_BRALA</name>
<dbReference type="PANTHER" id="PTHR19303">
    <property type="entry name" value="TRANSPOSON"/>
    <property type="match status" value="1"/>
</dbReference>
<dbReference type="EMBL" id="OV696701">
    <property type="protein sequence ID" value="CAH1248589.1"/>
    <property type="molecule type" value="Genomic_DNA"/>
</dbReference>
<organism evidence="3 4">
    <name type="scientific">Branchiostoma lanceolatum</name>
    <name type="common">Common lancelet</name>
    <name type="synonym">Amphioxus lanceolatum</name>
    <dbReference type="NCBI Taxonomy" id="7740"/>
    <lineage>
        <taxon>Eukaryota</taxon>
        <taxon>Metazoa</taxon>
        <taxon>Chordata</taxon>
        <taxon>Cephalochordata</taxon>
        <taxon>Leptocardii</taxon>
        <taxon>Amphioxiformes</taxon>
        <taxon>Branchiostomatidae</taxon>
        <taxon>Branchiostoma</taxon>
    </lineage>
</organism>
<dbReference type="Pfam" id="PF03184">
    <property type="entry name" value="DDE_1"/>
    <property type="match status" value="1"/>
</dbReference>
<feature type="region of interest" description="Disordered" evidence="1">
    <location>
        <begin position="121"/>
        <end position="203"/>
    </location>
</feature>
<feature type="compositionally biased region" description="Low complexity" evidence="1">
    <location>
        <begin position="180"/>
        <end position="190"/>
    </location>
</feature>
<dbReference type="GO" id="GO:0003677">
    <property type="term" value="F:DNA binding"/>
    <property type="evidence" value="ECO:0007669"/>
    <property type="project" value="TreeGrafter"/>
</dbReference>
<feature type="compositionally biased region" description="Pro residues" evidence="1">
    <location>
        <begin position="126"/>
        <end position="179"/>
    </location>
</feature>
<dbReference type="PANTHER" id="PTHR19303:SF73">
    <property type="entry name" value="PROTEIN PDC2"/>
    <property type="match status" value="1"/>
</dbReference>
<dbReference type="InterPro" id="IPR004875">
    <property type="entry name" value="DDE_SF_endonuclease_dom"/>
</dbReference>
<keyword evidence="4" id="KW-1185">Reference proteome</keyword>
<reference evidence="3" key="1">
    <citation type="submission" date="2022-01" db="EMBL/GenBank/DDBJ databases">
        <authorList>
            <person name="Braso-Vives M."/>
        </authorList>
    </citation>
    <scope>NUCLEOTIDE SEQUENCE</scope>
</reference>
<evidence type="ECO:0000313" key="4">
    <source>
        <dbReference type="Proteomes" id="UP000838412"/>
    </source>
</evidence>
<dbReference type="InterPro" id="IPR050863">
    <property type="entry name" value="CenT-Element_Derived"/>
</dbReference>
<dbReference type="AlphaFoldDB" id="A0A8K0ED69"/>
<proteinExistence type="predicted"/>
<sequence length="647" mass="71364">MPLLQSTNNDTKGYHTRLNRKAQHSLPFCLQVDLFCKEAQYVRLQGTLVSMNQLTKYISGNRTGVLKSRLFKLWEEYRNGERTTSCGLCRGSMARYTTDICSQGNSPPASAVVVAAAAANNKNNNQPPPNNKNNNQPPPNNKNNKQPPPNNKNNNQPPPNKNNNQPPPNNKNNNQPPPNNNSQSPPNNNNQPPPNVPVEPVNIPLSSLSTSLAVNPAHPPSNVPVNPVQPLNAQAQPVHPAQSLVYIPAQPAQPANPAQPLQANQPAQPPKAFLKEVRRQGTNDIDNFAHKKVGRPLKLGDIDPVVQEFVRSTRKAGGPINRPVVMTGAKGIVLRRDRSLLTEYGGHIEITKTWANSLLVRMNFVRRNATKAARKLPADFETTREAFLARFKKAVGDLDIPDDMVINWDQTGVNIVPVGDWTLVEAGARQVPVVGHEDKRQITLLLAISLSGHQLPPQVLYQGKTDACHARFNFPDEWDVFHTESHWSNSGSKERYVDTVVAPYMAAQREWLGLDKDHPGLAVFDVYKAHRTPGLLEKLKGANVKAVFVPASCTGELQPLDADGCVNDALKKDLTQSFTDFYAQKVAKALEEGLPIEDVKVDLRLSVMKPLHASWLLGAIDRVAAKRNVVARGWDRTGIRDAIETVR</sequence>
<gene>
    <name evidence="3" type="primary">POGZ</name>
    <name evidence="3" type="ORF">BLAG_LOCUS9911</name>
</gene>
<dbReference type="OrthoDB" id="3341102at2759"/>
<protein>
    <submittedName>
        <fullName evidence="3">POGZ protein</fullName>
    </submittedName>
</protein>
<dbReference type="Proteomes" id="UP000838412">
    <property type="component" value="Chromosome 16"/>
</dbReference>
<accession>A0A8K0ED69</accession>
<feature type="domain" description="DDE-1" evidence="2">
    <location>
        <begin position="439"/>
        <end position="576"/>
    </location>
</feature>
<dbReference type="GO" id="GO:0005634">
    <property type="term" value="C:nucleus"/>
    <property type="evidence" value="ECO:0007669"/>
    <property type="project" value="TreeGrafter"/>
</dbReference>